<dbReference type="InterPro" id="IPR039008">
    <property type="entry name" value="IF_rod_dom"/>
</dbReference>
<dbReference type="Proteomes" id="UP000694404">
    <property type="component" value="Unplaced"/>
</dbReference>
<accession>A0A8C0IS64</accession>
<keyword evidence="2" id="KW-0403">Intermediate filament</keyword>
<dbReference type="GO" id="GO:0005882">
    <property type="term" value="C:intermediate filament"/>
    <property type="evidence" value="ECO:0007669"/>
    <property type="project" value="UniProtKB-KW"/>
</dbReference>
<keyword evidence="8" id="KW-1185">Reference proteome</keyword>
<dbReference type="PANTHER" id="PTHR23239">
    <property type="entry name" value="INTERMEDIATE FILAMENT"/>
    <property type="match status" value="1"/>
</dbReference>
<dbReference type="PANTHER" id="PTHR23239:SF369">
    <property type="entry name" value="KERATIN, TYPE I CYTOSKELETAL 12"/>
    <property type="match status" value="1"/>
</dbReference>
<dbReference type="GeneTree" id="ENSGT00940000159382"/>
<organism evidence="7 8">
    <name type="scientific">Chelonoidis abingdonii</name>
    <name type="common">Abingdon island giant tortoise</name>
    <name type="synonym">Testudo abingdonii</name>
    <dbReference type="NCBI Taxonomy" id="106734"/>
    <lineage>
        <taxon>Eukaryota</taxon>
        <taxon>Metazoa</taxon>
        <taxon>Chordata</taxon>
        <taxon>Craniata</taxon>
        <taxon>Vertebrata</taxon>
        <taxon>Euteleostomi</taxon>
        <taxon>Archelosauria</taxon>
        <taxon>Testudinata</taxon>
        <taxon>Testudines</taxon>
        <taxon>Cryptodira</taxon>
        <taxon>Durocryptodira</taxon>
        <taxon>Testudinoidea</taxon>
        <taxon>Testudinidae</taxon>
        <taxon>Chelonoidis</taxon>
    </lineage>
</organism>
<dbReference type="FunFam" id="1.20.5.500:FF:000001">
    <property type="entry name" value="Type II keratin 23"/>
    <property type="match status" value="1"/>
</dbReference>
<keyword evidence="1" id="KW-0416">Keratin</keyword>
<evidence type="ECO:0000259" key="6">
    <source>
        <dbReference type="PROSITE" id="PS51842"/>
    </source>
</evidence>
<dbReference type="GO" id="GO:0045109">
    <property type="term" value="P:intermediate filament organization"/>
    <property type="evidence" value="ECO:0007669"/>
    <property type="project" value="TreeGrafter"/>
</dbReference>
<gene>
    <name evidence="7" type="primary">KRT12</name>
</gene>
<dbReference type="SMART" id="SM01391">
    <property type="entry name" value="Filament"/>
    <property type="match status" value="1"/>
</dbReference>
<dbReference type="Pfam" id="PF00038">
    <property type="entry name" value="Filament"/>
    <property type="match status" value="1"/>
</dbReference>
<dbReference type="Gene3D" id="1.20.5.1160">
    <property type="entry name" value="Vasodilator-stimulated phosphoprotein"/>
    <property type="match status" value="1"/>
</dbReference>
<feature type="domain" description="IF rod" evidence="6">
    <location>
        <begin position="128"/>
        <end position="434"/>
    </location>
</feature>
<reference evidence="7" key="2">
    <citation type="submission" date="2025-09" db="UniProtKB">
        <authorList>
            <consortium name="Ensembl"/>
        </authorList>
    </citation>
    <scope>IDENTIFICATION</scope>
</reference>
<protein>
    <submittedName>
        <fullName evidence="7">Keratin 12</fullName>
    </submittedName>
</protein>
<dbReference type="InterPro" id="IPR002957">
    <property type="entry name" value="Keratin_I"/>
</dbReference>
<dbReference type="AlphaFoldDB" id="A0A8C0IS64"/>
<dbReference type="FunFam" id="1.20.5.1160:FF:000002">
    <property type="entry name" value="Type I keratin 10"/>
    <property type="match status" value="1"/>
</dbReference>
<feature type="compositionally biased region" description="Low complexity" evidence="5">
    <location>
        <begin position="12"/>
        <end position="22"/>
    </location>
</feature>
<dbReference type="GO" id="GO:0005198">
    <property type="term" value="F:structural molecule activity"/>
    <property type="evidence" value="ECO:0007669"/>
    <property type="project" value="InterPro"/>
</dbReference>
<proteinExistence type="predicted"/>
<sequence>MALFVRAGGGSQQFSSRSGLSGGSVRISSSSGAGGFGVASLLGSSSGFSGGFGSSSLGGGLVGSFGGSPGGGFGGSFGGGLGGGFGSSSGAGFGGGLGGGFGSSAGAGFGGGFGAGSGGDGGLLSGMEKETMQNLNDRLAAYLTKVHSLEEGNTNLEHKIREWYEKNGPGAGGPGAGHDYSKYYPIIEDLRNKIINATIDNARIVLQIDNGRLAADDFRLKYENEAALRQSVEADINGLRQVLDELTLCRSDLEAQLECLKEELCCLKKNHEEELQGFQGNATGQVSVEMDAAPGIDLTKLLNDMRGQYEVIAEQNRKEAEAWFNEKSMELKREISTNTEQLQSGKSEITDLRRILQGLEIELQSQLAMKKSLEDTLAETEASYCAQLSQIQLQIGNLESQLFQVRADMERQNAQYQQLLDIKTRLEMEIETYRPDYKNMALAFLKLAIRTKCLVQSNPTKTRKIKTIVEEVVDGKVVSSHVKEVEEKI</sequence>
<feature type="coiled-coil region" evidence="4">
    <location>
        <begin position="342"/>
        <end position="429"/>
    </location>
</feature>
<evidence type="ECO:0000256" key="4">
    <source>
        <dbReference type="SAM" id="Coils"/>
    </source>
</evidence>
<dbReference type="GO" id="GO:0030855">
    <property type="term" value="P:epithelial cell differentiation"/>
    <property type="evidence" value="ECO:0007669"/>
    <property type="project" value="TreeGrafter"/>
</dbReference>
<dbReference type="Gene3D" id="1.20.5.170">
    <property type="match status" value="1"/>
</dbReference>
<feature type="region of interest" description="Disordered" evidence="5">
    <location>
        <begin position="1"/>
        <end position="22"/>
    </location>
</feature>
<evidence type="ECO:0000256" key="1">
    <source>
        <dbReference type="ARBA" id="ARBA00022744"/>
    </source>
</evidence>
<name>A0A8C0IS64_CHEAB</name>
<dbReference type="FunFam" id="1.20.5.170:FF:000002">
    <property type="entry name" value="Type I keratin KA11"/>
    <property type="match status" value="1"/>
</dbReference>
<dbReference type="SUPFAM" id="SSF64593">
    <property type="entry name" value="Intermediate filament protein, coiled coil region"/>
    <property type="match status" value="2"/>
</dbReference>
<keyword evidence="3 4" id="KW-0175">Coiled coil</keyword>
<evidence type="ECO:0000256" key="3">
    <source>
        <dbReference type="ARBA" id="ARBA00023054"/>
    </source>
</evidence>
<evidence type="ECO:0000256" key="5">
    <source>
        <dbReference type="SAM" id="MobiDB-lite"/>
    </source>
</evidence>
<evidence type="ECO:0000313" key="7">
    <source>
        <dbReference type="Ensembl" id="ENSCABP00000015438.1"/>
    </source>
</evidence>
<reference evidence="7" key="1">
    <citation type="submission" date="2025-08" db="UniProtKB">
        <authorList>
            <consortium name="Ensembl"/>
        </authorList>
    </citation>
    <scope>IDENTIFICATION</scope>
</reference>
<dbReference type="PRINTS" id="PR01248">
    <property type="entry name" value="TYPE1KERATIN"/>
</dbReference>
<dbReference type="PROSITE" id="PS51842">
    <property type="entry name" value="IF_ROD_2"/>
    <property type="match status" value="1"/>
</dbReference>
<dbReference type="Ensembl" id="ENSCABT00000016918.1">
    <property type="protein sequence ID" value="ENSCABP00000015438.1"/>
    <property type="gene ID" value="ENSCABG00000011355.1"/>
</dbReference>
<evidence type="ECO:0000256" key="2">
    <source>
        <dbReference type="ARBA" id="ARBA00022754"/>
    </source>
</evidence>
<dbReference type="Gene3D" id="1.20.5.500">
    <property type="entry name" value="Single helix bin"/>
    <property type="match status" value="1"/>
</dbReference>
<evidence type="ECO:0000313" key="8">
    <source>
        <dbReference type="Proteomes" id="UP000694404"/>
    </source>
</evidence>